<dbReference type="Gene3D" id="1.25.40.10">
    <property type="entry name" value="Tetratricopeptide repeat domain"/>
    <property type="match status" value="1"/>
</dbReference>
<evidence type="ECO:0000256" key="5">
    <source>
        <dbReference type="SAM" id="SignalP"/>
    </source>
</evidence>
<keyword evidence="2" id="KW-0418">Kinase</keyword>
<dbReference type="InterPro" id="IPR050482">
    <property type="entry name" value="Sensor_HK_TwoCompSys"/>
</dbReference>
<dbReference type="SUPFAM" id="SSF55874">
    <property type="entry name" value="ATPase domain of HSP90 chaperone/DNA topoisomerase II/histidine kinase"/>
    <property type="match status" value="1"/>
</dbReference>
<dbReference type="PANTHER" id="PTHR24421">
    <property type="entry name" value="NITRATE/NITRITE SENSOR PROTEIN NARX-RELATED"/>
    <property type="match status" value="1"/>
</dbReference>
<evidence type="ECO:0000313" key="8">
    <source>
        <dbReference type="EMBL" id="GAA0872444.1"/>
    </source>
</evidence>
<dbReference type="Pfam" id="PF02518">
    <property type="entry name" value="HATPase_c"/>
    <property type="match status" value="1"/>
</dbReference>
<accession>A0ABN1MH50</accession>
<evidence type="ECO:0000256" key="2">
    <source>
        <dbReference type="ARBA" id="ARBA00022777"/>
    </source>
</evidence>
<evidence type="ECO:0000256" key="1">
    <source>
        <dbReference type="ARBA" id="ARBA00022679"/>
    </source>
</evidence>
<comment type="caution">
    <text evidence="8">The sequence shown here is derived from an EMBL/GenBank/DDBJ whole genome shotgun (WGS) entry which is preliminary data.</text>
</comment>
<keyword evidence="4" id="KW-0472">Membrane</keyword>
<dbReference type="SUPFAM" id="SSF48452">
    <property type="entry name" value="TPR-like"/>
    <property type="match status" value="1"/>
</dbReference>
<feature type="domain" description="Histidine kinase/HSP90-like ATPase" evidence="6">
    <location>
        <begin position="584"/>
        <end position="669"/>
    </location>
</feature>
<evidence type="ECO:0000313" key="9">
    <source>
        <dbReference type="Proteomes" id="UP001500507"/>
    </source>
</evidence>
<dbReference type="InterPro" id="IPR011712">
    <property type="entry name" value="Sig_transdc_His_kin_sub3_dim/P"/>
</dbReference>
<dbReference type="InterPro" id="IPR003594">
    <property type="entry name" value="HATPase_dom"/>
</dbReference>
<feature type="transmembrane region" description="Helical" evidence="4">
    <location>
        <begin position="442"/>
        <end position="460"/>
    </location>
</feature>
<dbReference type="CDD" id="cd16917">
    <property type="entry name" value="HATPase_UhpB-NarQ-NarX-like"/>
    <property type="match status" value="1"/>
</dbReference>
<dbReference type="InterPro" id="IPR011990">
    <property type="entry name" value="TPR-like_helical_dom_sf"/>
</dbReference>
<dbReference type="RefSeq" id="WP_343765802.1">
    <property type="nucleotide sequence ID" value="NZ_BAAAFG010000015.1"/>
</dbReference>
<feature type="chain" id="PRO_5045979611" description="Histidine kinase" evidence="5">
    <location>
        <begin position="23"/>
        <end position="671"/>
    </location>
</feature>
<keyword evidence="4" id="KW-1133">Transmembrane helix</keyword>
<dbReference type="Gene3D" id="1.20.5.1930">
    <property type="match status" value="1"/>
</dbReference>
<dbReference type="Gene3D" id="3.30.565.10">
    <property type="entry name" value="Histidine kinase-like ATPase, C-terminal domain"/>
    <property type="match status" value="1"/>
</dbReference>
<keyword evidence="4" id="KW-0812">Transmembrane</keyword>
<dbReference type="EMBL" id="BAAAFG010000015">
    <property type="protein sequence ID" value="GAA0872444.1"/>
    <property type="molecule type" value="Genomic_DNA"/>
</dbReference>
<sequence length="671" mass="77088">MSSTKVKLSAFLFLFISLVSVGQEKDNVNTLREAILNAQGKEKLALLDSLSLIIQFDAYAGYDTIAWQTVDLALELEDMETATNVISELIYYLDGYKNNPDSAVTIYKKYLPLAPKMPDDDRTRFYLNTSNVYQYQGDYKNAIPLLDSATRYAKVSKNQKLIGYANLYKGQIYSSKGKYAAASQLLKKADDIFTKEQDTFYVLSARNALSVLYSQNDFFTEAEKMRKGMIPIAIKQKEYGFLSSLYANRATDLSKQDRVQESIKEQLKSISYIQKTDYADSYSAGYISSLIEKYVKADSLEKASEWLDYLQENPKLIQTDQNQWYYKSALKKYAFATKDYEKALDLAIETLTNNKSQVQAEDVMSSEKFLSQVYAKLGMPKQEAKHLKNYIALSDSINSVKNLNALSYYQTLYETERKDRTIELQENTLELLEKEDSIKTQWFTIGGITLVSLFGFILLFRARKAARKEQSQQADFSRRLILAQENERNRVAKDLHDSVGQRLSMIHRKAEREDQQELAVMTSETLDEVREISRGLFPSLLKKLGLTKSIEYLLLDIDEKTNLFVSHQLDDMDDFFTEDETLNFYRFIQESLTNVIKHANAETLIVEIKVYGNALHAMIKDNGKGFEFTEKNQRKSLGLKTMQERIKLLRGKFSIVSNQEKGTLIEAHILK</sequence>
<name>A0ABN1MH50_9FLAO</name>
<evidence type="ECO:0000256" key="4">
    <source>
        <dbReference type="SAM" id="Phobius"/>
    </source>
</evidence>
<dbReference type="InterPro" id="IPR036890">
    <property type="entry name" value="HATPase_C_sf"/>
</dbReference>
<dbReference type="PANTHER" id="PTHR24421:SF55">
    <property type="entry name" value="SENSOR HISTIDINE KINASE YDFH"/>
    <property type="match status" value="1"/>
</dbReference>
<proteinExistence type="predicted"/>
<gene>
    <name evidence="8" type="ORF">GCM10009117_15910</name>
</gene>
<keyword evidence="5" id="KW-0732">Signal</keyword>
<evidence type="ECO:0000256" key="3">
    <source>
        <dbReference type="ARBA" id="ARBA00023012"/>
    </source>
</evidence>
<evidence type="ECO:0000259" key="7">
    <source>
        <dbReference type="Pfam" id="PF07730"/>
    </source>
</evidence>
<reference evidence="8 9" key="1">
    <citation type="journal article" date="2019" name="Int. J. Syst. Evol. Microbiol.">
        <title>The Global Catalogue of Microorganisms (GCM) 10K type strain sequencing project: providing services to taxonomists for standard genome sequencing and annotation.</title>
        <authorList>
            <consortium name="The Broad Institute Genomics Platform"/>
            <consortium name="The Broad Institute Genome Sequencing Center for Infectious Disease"/>
            <person name="Wu L."/>
            <person name="Ma J."/>
        </authorList>
    </citation>
    <scope>NUCLEOTIDE SEQUENCE [LARGE SCALE GENOMIC DNA]</scope>
    <source>
        <strain evidence="8 9">JCM 16082</strain>
    </source>
</reference>
<evidence type="ECO:0008006" key="10">
    <source>
        <dbReference type="Google" id="ProtNLM"/>
    </source>
</evidence>
<keyword evidence="9" id="KW-1185">Reference proteome</keyword>
<dbReference type="Pfam" id="PF07730">
    <property type="entry name" value="HisKA_3"/>
    <property type="match status" value="1"/>
</dbReference>
<feature type="signal peptide" evidence="5">
    <location>
        <begin position="1"/>
        <end position="22"/>
    </location>
</feature>
<organism evidence="8 9">
    <name type="scientific">Gangjinia marincola</name>
    <dbReference type="NCBI Taxonomy" id="578463"/>
    <lineage>
        <taxon>Bacteria</taxon>
        <taxon>Pseudomonadati</taxon>
        <taxon>Bacteroidota</taxon>
        <taxon>Flavobacteriia</taxon>
        <taxon>Flavobacteriales</taxon>
        <taxon>Flavobacteriaceae</taxon>
        <taxon>Gangjinia</taxon>
    </lineage>
</organism>
<evidence type="ECO:0000259" key="6">
    <source>
        <dbReference type="Pfam" id="PF02518"/>
    </source>
</evidence>
<keyword evidence="1" id="KW-0808">Transferase</keyword>
<dbReference type="Proteomes" id="UP001500507">
    <property type="component" value="Unassembled WGS sequence"/>
</dbReference>
<protein>
    <recommendedName>
        <fullName evidence="10">Histidine kinase</fullName>
    </recommendedName>
</protein>
<feature type="domain" description="Signal transduction histidine kinase subgroup 3 dimerisation and phosphoacceptor" evidence="7">
    <location>
        <begin position="487"/>
        <end position="535"/>
    </location>
</feature>
<keyword evidence="3" id="KW-0902">Two-component regulatory system</keyword>